<dbReference type="SMART" id="SM00331">
    <property type="entry name" value="PP2C_SIG"/>
    <property type="match status" value="1"/>
</dbReference>
<dbReference type="Gene3D" id="3.60.40.10">
    <property type="entry name" value="PPM-type phosphatase domain"/>
    <property type="match status" value="1"/>
</dbReference>
<proteinExistence type="evidence at transcript level"/>
<dbReference type="PROSITE" id="PS01032">
    <property type="entry name" value="PPM_1"/>
    <property type="match status" value="1"/>
</dbReference>
<evidence type="ECO:0000256" key="2">
    <source>
        <dbReference type="ARBA" id="ARBA00001946"/>
    </source>
</evidence>
<comment type="similarity">
    <text evidence="9">Belongs to the PP2C family.</text>
</comment>
<accession>A9NVG6</accession>
<dbReference type="SUPFAM" id="SSF81606">
    <property type="entry name" value="PP2C-like"/>
    <property type="match status" value="1"/>
</dbReference>
<evidence type="ECO:0000259" key="10">
    <source>
        <dbReference type="PROSITE" id="PS51746"/>
    </source>
</evidence>
<organism evidence="11">
    <name type="scientific">Picea sitchensis</name>
    <name type="common">Sitka spruce</name>
    <name type="synonym">Pinus sitchensis</name>
    <dbReference type="NCBI Taxonomy" id="3332"/>
    <lineage>
        <taxon>Eukaryota</taxon>
        <taxon>Viridiplantae</taxon>
        <taxon>Streptophyta</taxon>
        <taxon>Embryophyta</taxon>
        <taxon>Tracheophyta</taxon>
        <taxon>Spermatophyta</taxon>
        <taxon>Pinopsida</taxon>
        <taxon>Pinidae</taxon>
        <taxon>Conifers I</taxon>
        <taxon>Pinales</taxon>
        <taxon>Pinaceae</taxon>
        <taxon>Picea</taxon>
    </lineage>
</organism>
<evidence type="ECO:0000256" key="7">
    <source>
        <dbReference type="ARBA" id="ARBA00022912"/>
    </source>
</evidence>
<evidence type="ECO:0000256" key="4">
    <source>
        <dbReference type="ARBA" id="ARBA00022723"/>
    </source>
</evidence>
<keyword evidence="7 9" id="KW-0904">Protein phosphatase</keyword>
<comment type="cofactor">
    <cofactor evidence="2">
        <name>Mg(2+)</name>
        <dbReference type="ChEBI" id="CHEBI:18420"/>
    </cofactor>
</comment>
<evidence type="ECO:0000256" key="8">
    <source>
        <dbReference type="ARBA" id="ARBA00023211"/>
    </source>
</evidence>
<keyword evidence="8" id="KW-0464">Manganese</keyword>
<dbReference type="AlphaFoldDB" id="A9NVG6"/>
<sequence length="343" mass="36711">MSISVGMRFSNIGVQSTNGHSLNPLRLSPFFGIPLRRRNVFPAVQGLSIDHMEIYGRKILTRCTLLLDRSYGALAVQGTGRPQMEDTYSIAIDSGGSEPSFFGVFDGHGGTAVAEMLKSSLWPIYKKKLSEPDLVKATIAAYLEADQLTLAQPKGLFGALRERGLGGSKCGATAATLVLQPLNGSQKILVAANVGDARVVLSRGGQAVQLTFDHKVVNVEGTWRVGGLLSLSRAFGDAFLKSWSDGRIDGAQGGFGLTAEPDVTVETISSEDDLIVLGTDGLWEKMENQEVIDICLSTGMQKPLEDVCKDLVKVAQDRGTTDDISVIVLRMPKISSPGSPNNE</sequence>
<dbReference type="InterPro" id="IPR001932">
    <property type="entry name" value="PPM-type_phosphatase-like_dom"/>
</dbReference>
<dbReference type="InterPro" id="IPR015655">
    <property type="entry name" value="PP2C"/>
</dbReference>
<dbReference type="SMART" id="SM00332">
    <property type="entry name" value="PP2Cc"/>
    <property type="match status" value="1"/>
</dbReference>
<name>A9NVG6_PICSI</name>
<evidence type="ECO:0000313" key="11">
    <source>
        <dbReference type="EMBL" id="ABK24627.1"/>
    </source>
</evidence>
<evidence type="ECO:0000256" key="5">
    <source>
        <dbReference type="ARBA" id="ARBA00022801"/>
    </source>
</evidence>
<dbReference type="CDD" id="cd00143">
    <property type="entry name" value="PP2Cc"/>
    <property type="match status" value="1"/>
</dbReference>
<evidence type="ECO:0000256" key="6">
    <source>
        <dbReference type="ARBA" id="ARBA00022842"/>
    </source>
</evidence>
<keyword evidence="6" id="KW-0460">Magnesium</keyword>
<dbReference type="EMBL" id="EF085320">
    <property type="protein sequence ID" value="ABK24627.1"/>
    <property type="molecule type" value="mRNA"/>
</dbReference>
<dbReference type="Pfam" id="PF00481">
    <property type="entry name" value="PP2C"/>
    <property type="match status" value="1"/>
</dbReference>
<dbReference type="EC" id="3.1.3.16" evidence="3"/>
<evidence type="ECO:0000256" key="9">
    <source>
        <dbReference type="RuleBase" id="RU003465"/>
    </source>
</evidence>
<keyword evidence="4" id="KW-0479">Metal-binding</keyword>
<keyword evidence="5 9" id="KW-0378">Hydrolase</keyword>
<protein>
    <recommendedName>
        <fullName evidence="3">protein-serine/threonine phosphatase</fullName>
        <ecNumber evidence="3">3.1.3.16</ecNumber>
    </recommendedName>
</protein>
<dbReference type="PROSITE" id="PS51746">
    <property type="entry name" value="PPM_2"/>
    <property type="match status" value="1"/>
</dbReference>
<feature type="domain" description="PPM-type phosphatase" evidence="10">
    <location>
        <begin position="70"/>
        <end position="331"/>
    </location>
</feature>
<dbReference type="PANTHER" id="PTHR47992">
    <property type="entry name" value="PROTEIN PHOSPHATASE"/>
    <property type="match status" value="1"/>
</dbReference>
<reference evidence="11" key="1">
    <citation type="journal article" date="2008" name="BMC Genomics">
        <title>A conifer genomics resource of 200,000 spruce (Picea spp.) ESTs and 6,464 high-quality, sequence-finished full-length cDNAs for Sitka spruce (Picea sitchensis).</title>
        <authorList>
            <person name="Ralph S.G."/>
            <person name="Chun H.J."/>
            <person name="Kolosova N."/>
            <person name="Cooper D."/>
            <person name="Oddy C."/>
            <person name="Ritland C.E."/>
            <person name="Kirkpatrick R."/>
            <person name="Moore R."/>
            <person name="Barber S."/>
            <person name="Holt R.A."/>
            <person name="Jones S.J."/>
            <person name="Marra M.A."/>
            <person name="Douglas C.J."/>
            <person name="Ritland K."/>
            <person name="Bohlmann J."/>
        </authorList>
    </citation>
    <scope>NUCLEOTIDE SEQUENCE</scope>
    <source>
        <tissue evidence="11">Green portion of the leader tissue</tissue>
    </source>
</reference>
<dbReference type="GO" id="GO:0004722">
    <property type="term" value="F:protein serine/threonine phosphatase activity"/>
    <property type="evidence" value="ECO:0007669"/>
    <property type="project" value="UniProtKB-EC"/>
</dbReference>
<comment type="cofactor">
    <cofactor evidence="1">
        <name>Mn(2+)</name>
        <dbReference type="ChEBI" id="CHEBI:29035"/>
    </cofactor>
</comment>
<dbReference type="InterPro" id="IPR036457">
    <property type="entry name" value="PPM-type-like_dom_sf"/>
</dbReference>
<dbReference type="GO" id="GO:0046872">
    <property type="term" value="F:metal ion binding"/>
    <property type="evidence" value="ECO:0007669"/>
    <property type="project" value="UniProtKB-KW"/>
</dbReference>
<dbReference type="InterPro" id="IPR000222">
    <property type="entry name" value="PP2C_BS"/>
</dbReference>
<evidence type="ECO:0000256" key="1">
    <source>
        <dbReference type="ARBA" id="ARBA00001936"/>
    </source>
</evidence>
<evidence type="ECO:0000256" key="3">
    <source>
        <dbReference type="ARBA" id="ARBA00013081"/>
    </source>
</evidence>